<name>A0A2P5BEI8_PARAD</name>
<dbReference type="EMBL" id="JXTB01000298">
    <property type="protein sequence ID" value="PON47205.1"/>
    <property type="molecule type" value="Genomic_DNA"/>
</dbReference>
<gene>
    <name evidence="2" type="ORF">PanWU01x14_245860</name>
</gene>
<comment type="caution">
    <text evidence="2">The sequence shown here is derived from an EMBL/GenBank/DDBJ whole genome shotgun (WGS) entry which is preliminary data.</text>
</comment>
<dbReference type="AlphaFoldDB" id="A0A2P5BEI8"/>
<protein>
    <submittedName>
        <fullName evidence="2">Uncharacterized protein</fullName>
    </submittedName>
</protein>
<feature type="non-terminal residue" evidence="2">
    <location>
        <position position="1"/>
    </location>
</feature>
<dbReference type="OrthoDB" id="10475004at2759"/>
<evidence type="ECO:0000313" key="2">
    <source>
        <dbReference type="EMBL" id="PON47205.1"/>
    </source>
</evidence>
<reference evidence="3" key="1">
    <citation type="submission" date="2016-06" db="EMBL/GenBank/DDBJ databases">
        <title>Parallel loss of symbiosis genes in relatives of nitrogen-fixing non-legume Parasponia.</title>
        <authorList>
            <person name="Van Velzen R."/>
            <person name="Holmer R."/>
            <person name="Bu F."/>
            <person name="Rutten L."/>
            <person name="Van Zeijl A."/>
            <person name="Liu W."/>
            <person name="Santuari L."/>
            <person name="Cao Q."/>
            <person name="Sharma T."/>
            <person name="Shen D."/>
            <person name="Roswanjaya Y."/>
            <person name="Wardhani T."/>
            <person name="Kalhor M.S."/>
            <person name="Jansen J."/>
            <person name="Van den Hoogen J."/>
            <person name="Gungor B."/>
            <person name="Hartog M."/>
            <person name="Hontelez J."/>
            <person name="Verver J."/>
            <person name="Yang W.-C."/>
            <person name="Schijlen E."/>
            <person name="Repin R."/>
            <person name="Schilthuizen M."/>
            <person name="Schranz E."/>
            <person name="Heidstra R."/>
            <person name="Miyata K."/>
            <person name="Fedorova E."/>
            <person name="Kohlen W."/>
            <person name="Bisseling T."/>
            <person name="Smit S."/>
            <person name="Geurts R."/>
        </authorList>
    </citation>
    <scope>NUCLEOTIDE SEQUENCE [LARGE SCALE GENOMIC DNA]</scope>
    <source>
        <strain evidence="3">cv. WU1-14</strain>
    </source>
</reference>
<feature type="compositionally biased region" description="Polar residues" evidence="1">
    <location>
        <begin position="1"/>
        <end position="11"/>
    </location>
</feature>
<evidence type="ECO:0000313" key="3">
    <source>
        <dbReference type="Proteomes" id="UP000237105"/>
    </source>
</evidence>
<evidence type="ECO:0000256" key="1">
    <source>
        <dbReference type="SAM" id="MobiDB-lite"/>
    </source>
</evidence>
<accession>A0A2P5BEI8</accession>
<keyword evidence="3" id="KW-1185">Reference proteome</keyword>
<proteinExistence type="predicted"/>
<sequence length="58" mass="6608">NTKNLFSSKTRPLSSPSPLNFSSTKLDEKHVVVLKSDLASTYYQVSKDFIQDRCKKQT</sequence>
<feature type="region of interest" description="Disordered" evidence="1">
    <location>
        <begin position="1"/>
        <end position="22"/>
    </location>
</feature>
<organism evidence="2 3">
    <name type="scientific">Parasponia andersonii</name>
    <name type="common">Sponia andersonii</name>
    <dbReference type="NCBI Taxonomy" id="3476"/>
    <lineage>
        <taxon>Eukaryota</taxon>
        <taxon>Viridiplantae</taxon>
        <taxon>Streptophyta</taxon>
        <taxon>Embryophyta</taxon>
        <taxon>Tracheophyta</taxon>
        <taxon>Spermatophyta</taxon>
        <taxon>Magnoliopsida</taxon>
        <taxon>eudicotyledons</taxon>
        <taxon>Gunneridae</taxon>
        <taxon>Pentapetalae</taxon>
        <taxon>rosids</taxon>
        <taxon>fabids</taxon>
        <taxon>Rosales</taxon>
        <taxon>Cannabaceae</taxon>
        <taxon>Parasponia</taxon>
    </lineage>
</organism>
<dbReference type="Proteomes" id="UP000237105">
    <property type="component" value="Unassembled WGS sequence"/>
</dbReference>